<dbReference type="Pfam" id="PF13671">
    <property type="entry name" value="AAA_33"/>
    <property type="match status" value="1"/>
</dbReference>
<organism evidence="1 2">
    <name type="scientific">Streptosporangium saharense</name>
    <dbReference type="NCBI Taxonomy" id="1706840"/>
    <lineage>
        <taxon>Bacteria</taxon>
        <taxon>Bacillati</taxon>
        <taxon>Actinomycetota</taxon>
        <taxon>Actinomycetes</taxon>
        <taxon>Streptosporangiales</taxon>
        <taxon>Streptosporangiaceae</taxon>
        <taxon>Streptosporangium</taxon>
    </lineage>
</organism>
<proteinExistence type="predicted"/>
<name>A0A7W7QVU8_9ACTN</name>
<dbReference type="Gene3D" id="3.40.50.300">
    <property type="entry name" value="P-loop containing nucleotide triphosphate hydrolases"/>
    <property type="match status" value="1"/>
</dbReference>
<dbReference type="RefSeq" id="WP_184725325.1">
    <property type="nucleotide sequence ID" value="NZ_JACHJP010000016.1"/>
</dbReference>
<keyword evidence="1" id="KW-0418">Kinase</keyword>
<comment type="caution">
    <text evidence="1">The sequence shown here is derived from an EMBL/GenBank/DDBJ whole genome shotgun (WGS) entry which is preliminary data.</text>
</comment>
<sequence>MREPRVGGGDARPVVYLLVGLTGSGKTTYARQVLEPAGVMRLSVDELVYQRHGRYGVDYPEQEYFAREAPALAEVRERLAQLVKAGQDVVVDHGLWLRRDREEWKKLIEQAGGRWRLVYFDVPRRELLRRLAERNLREDADALMVTPEALEDFYARFEPPGEDEGAEVPSGW</sequence>
<keyword evidence="2" id="KW-1185">Reference proteome</keyword>
<evidence type="ECO:0000313" key="1">
    <source>
        <dbReference type="EMBL" id="MBB4920740.1"/>
    </source>
</evidence>
<dbReference type="SUPFAM" id="SSF52540">
    <property type="entry name" value="P-loop containing nucleoside triphosphate hydrolases"/>
    <property type="match status" value="1"/>
</dbReference>
<dbReference type="Proteomes" id="UP000552644">
    <property type="component" value="Unassembled WGS sequence"/>
</dbReference>
<protein>
    <submittedName>
        <fullName evidence="1">Putative kinase</fullName>
    </submittedName>
</protein>
<dbReference type="InterPro" id="IPR027417">
    <property type="entry name" value="P-loop_NTPase"/>
</dbReference>
<dbReference type="GO" id="GO:0016301">
    <property type="term" value="F:kinase activity"/>
    <property type="evidence" value="ECO:0007669"/>
    <property type="project" value="UniProtKB-KW"/>
</dbReference>
<dbReference type="EMBL" id="JACHJP010000016">
    <property type="protein sequence ID" value="MBB4920740.1"/>
    <property type="molecule type" value="Genomic_DNA"/>
</dbReference>
<evidence type="ECO:0000313" key="2">
    <source>
        <dbReference type="Proteomes" id="UP000552644"/>
    </source>
</evidence>
<gene>
    <name evidence="1" type="ORF">FHS44_007892</name>
</gene>
<reference evidence="1 2" key="1">
    <citation type="submission" date="2020-08" db="EMBL/GenBank/DDBJ databases">
        <title>Genomic Encyclopedia of Type Strains, Phase III (KMG-III): the genomes of soil and plant-associated and newly described type strains.</title>
        <authorList>
            <person name="Whitman W."/>
        </authorList>
    </citation>
    <scope>NUCLEOTIDE SEQUENCE [LARGE SCALE GENOMIC DNA]</scope>
    <source>
        <strain evidence="1 2">CECT 8840</strain>
    </source>
</reference>
<keyword evidence="1" id="KW-0808">Transferase</keyword>
<accession>A0A7W7QVU8</accession>
<dbReference type="AlphaFoldDB" id="A0A7W7QVU8"/>